<dbReference type="AlphaFoldDB" id="A0A6M3L504"/>
<protein>
    <submittedName>
        <fullName evidence="1">Uncharacterized protein</fullName>
    </submittedName>
</protein>
<sequence>MKRNVGKIELDSIFMGAILDFEGLIIHSAEVTKFNTLSLIVEHPDLPLVSDGEALQTVWVAMKATYGDNGVITKLERYEPPKTTCPLEKDV</sequence>
<accession>A0A6M3L504</accession>
<dbReference type="EMBL" id="MT142791">
    <property type="protein sequence ID" value="QJA88601.1"/>
    <property type="molecule type" value="Genomic_DNA"/>
</dbReference>
<name>A0A6M3L504_9ZZZZ</name>
<reference evidence="1" key="1">
    <citation type="submission" date="2020-03" db="EMBL/GenBank/DDBJ databases">
        <title>The deep terrestrial virosphere.</title>
        <authorList>
            <person name="Holmfeldt K."/>
            <person name="Nilsson E."/>
            <person name="Simone D."/>
            <person name="Lopez-Fernandez M."/>
            <person name="Wu X."/>
            <person name="de Brujin I."/>
            <person name="Lundin D."/>
            <person name="Andersson A."/>
            <person name="Bertilsson S."/>
            <person name="Dopson M."/>
        </authorList>
    </citation>
    <scope>NUCLEOTIDE SEQUENCE</scope>
    <source>
        <strain evidence="1">MM415B02730</strain>
    </source>
</reference>
<proteinExistence type="predicted"/>
<organism evidence="1">
    <name type="scientific">viral metagenome</name>
    <dbReference type="NCBI Taxonomy" id="1070528"/>
    <lineage>
        <taxon>unclassified sequences</taxon>
        <taxon>metagenomes</taxon>
        <taxon>organismal metagenomes</taxon>
    </lineage>
</organism>
<gene>
    <name evidence="1" type="ORF">MM415B02730_0006</name>
</gene>
<evidence type="ECO:0000313" key="1">
    <source>
        <dbReference type="EMBL" id="QJA88601.1"/>
    </source>
</evidence>